<dbReference type="EMBL" id="LBFC01000006">
    <property type="protein sequence ID" value="ONN27776.1"/>
    <property type="molecule type" value="Genomic_DNA"/>
</dbReference>
<feature type="domain" description="LysM" evidence="2">
    <location>
        <begin position="22"/>
        <end position="65"/>
    </location>
</feature>
<evidence type="ECO:0000313" key="4">
    <source>
        <dbReference type="Proteomes" id="UP000242616"/>
    </source>
</evidence>
<keyword evidence="4" id="KW-1185">Reference proteome</keyword>
<dbReference type="Gene3D" id="2.70.70.10">
    <property type="entry name" value="Glucose Permease (Domain IIA)"/>
    <property type="match status" value="1"/>
</dbReference>
<comment type="caution">
    <text evidence="3">The sequence shown here is derived from an EMBL/GenBank/DDBJ whole genome shotgun (WGS) entry which is preliminary data.</text>
</comment>
<reference evidence="3 4" key="1">
    <citation type="submission" date="2015-06" db="EMBL/GenBank/DDBJ databases">
        <title>Genome sequencing of Thermotogales isolates from hydrothermal vents.</title>
        <authorList>
            <person name="Haverkamp T.H."/>
            <person name="Kublanov I.V."/>
            <person name="Nesbo C.L."/>
        </authorList>
    </citation>
    <scope>NUCLEOTIDE SEQUENCE [LARGE SCALE GENOMIC DNA]</scope>
    <source>
        <strain evidence="4">ik275mar</strain>
    </source>
</reference>
<dbReference type="InterPro" id="IPR011055">
    <property type="entry name" value="Dup_hybrid_motif"/>
</dbReference>
<evidence type="ECO:0000259" key="2">
    <source>
        <dbReference type="PROSITE" id="PS51782"/>
    </source>
</evidence>
<keyword evidence="1" id="KW-0732">Signal</keyword>
<protein>
    <submittedName>
        <fullName evidence="3">Peptidoglycan-binding protein</fullName>
    </submittedName>
</protein>
<organism evidence="3 4">
    <name type="scientific">Thermosipho affectus</name>
    <dbReference type="NCBI Taxonomy" id="660294"/>
    <lineage>
        <taxon>Bacteria</taxon>
        <taxon>Thermotogati</taxon>
        <taxon>Thermotogota</taxon>
        <taxon>Thermotogae</taxon>
        <taxon>Thermotogales</taxon>
        <taxon>Fervidobacteriaceae</taxon>
        <taxon>Thermosipho</taxon>
    </lineage>
</organism>
<proteinExistence type="predicted"/>
<gene>
    <name evidence="3" type="ORF">XJ44_02050</name>
</gene>
<dbReference type="Proteomes" id="UP000242616">
    <property type="component" value="Unassembled WGS sequence"/>
</dbReference>
<dbReference type="InterPro" id="IPR036779">
    <property type="entry name" value="LysM_dom_sf"/>
</dbReference>
<dbReference type="PROSITE" id="PS51782">
    <property type="entry name" value="LYSM"/>
    <property type="match status" value="2"/>
</dbReference>
<dbReference type="Pfam" id="PF01551">
    <property type="entry name" value="Peptidase_M23"/>
    <property type="match status" value="1"/>
</dbReference>
<dbReference type="SUPFAM" id="SSF54106">
    <property type="entry name" value="LysM domain"/>
    <property type="match status" value="1"/>
</dbReference>
<dbReference type="CDD" id="cd12797">
    <property type="entry name" value="M23_peptidase"/>
    <property type="match status" value="1"/>
</dbReference>
<dbReference type="Pfam" id="PF01476">
    <property type="entry name" value="LysM"/>
    <property type="match status" value="2"/>
</dbReference>
<dbReference type="PANTHER" id="PTHR21666:SF289">
    <property type="entry name" value="L-ALA--D-GLU ENDOPEPTIDASE"/>
    <property type="match status" value="1"/>
</dbReference>
<dbReference type="SMART" id="SM00257">
    <property type="entry name" value="LysM"/>
    <property type="match status" value="2"/>
</dbReference>
<dbReference type="InterPro" id="IPR018392">
    <property type="entry name" value="LysM"/>
</dbReference>
<feature type="domain" description="LysM" evidence="2">
    <location>
        <begin position="71"/>
        <end position="114"/>
    </location>
</feature>
<dbReference type="CDD" id="cd00118">
    <property type="entry name" value="LysM"/>
    <property type="match status" value="2"/>
</dbReference>
<dbReference type="PANTHER" id="PTHR21666">
    <property type="entry name" value="PEPTIDASE-RELATED"/>
    <property type="match status" value="1"/>
</dbReference>
<evidence type="ECO:0000256" key="1">
    <source>
        <dbReference type="ARBA" id="ARBA00022729"/>
    </source>
</evidence>
<dbReference type="SUPFAM" id="SSF51261">
    <property type="entry name" value="Duplicated hybrid motif"/>
    <property type="match status" value="1"/>
</dbReference>
<sequence length="271" mass="30465">MKKISFIILLVSVFVFPSYFILSYYVQPGDTIYKLSQVFGVSPSVILDWNDIDPYNLKVGEVLKIPQPSGIIYEVQQGDSLYSIALRFFTTVDDIKVSNDLKSTYIYVGQKLFVPLDYVGKAFNVYDKDFIWPVFGKISSTYGWRMHPIYHRKSFHTGVDISAPMGTPIFSATNGVVKFAGEYGGYGLAVIVDYGSYDIVYGHMSKICVYKGQSLRRGELIGRVGSTGVSTGPHLHFEVRRNGRHTNPMAFLPSYGRMYVLKDEGLYLGGE</sequence>
<accession>A0ABX3IKT9</accession>
<dbReference type="RefSeq" id="WP_075665410.1">
    <property type="nucleotide sequence ID" value="NZ_LBFC01000006.1"/>
</dbReference>
<dbReference type="Gene3D" id="3.10.350.10">
    <property type="entry name" value="LysM domain"/>
    <property type="match status" value="2"/>
</dbReference>
<evidence type="ECO:0000313" key="3">
    <source>
        <dbReference type="EMBL" id="ONN27776.1"/>
    </source>
</evidence>
<dbReference type="InterPro" id="IPR050570">
    <property type="entry name" value="Cell_wall_metabolism_enzyme"/>
</dbReference>
<name>A0ABX3IKT9_9BACT</name>
<dbReference type="InterPro" id="IPR016047">
    <property type="entry name" value="M23ase_b-sheet_dom"/>
</dbReference>